<gene>
    <name evidence="1" type="ORF">CHC_T00003047001</name>
</gene>
<proteinExistence type="predicted"/>
<dbReference type="Gramene" id="CDF35108">
    <property type="protein sequence ID" value="CDF35108"/>
    <property type="gene ID" value="CHC_T00003047001"/>
</dbReference>
<reference evidence="2" key="1">
    <citation type="journal article" date="2013" name="Proc. Natl. Acad. Sci. U.S.A.">
        <title>Genome structure and metabolic features in the red seaweed Chondrus crispus shed light on evolution of the Archaeplastida.</title>
        <authorList>
            <person name="Collen J."/>
            <person name="Porcel B."/>
            <person name="Carre W."/>
            <person name="Ball S.G."/>
            <person name="Chaparro C."/>
            <person name="Tonon T."/>
            <person name="Barbeyron T."/>
            <person name="Michel G."/>
            <person name="Noel B."/>
            <person name="Valentin K."/>
            <person name="Elias M."/>
            <person name="Artiguenave F."/>
            <person name="Arun A."/>
            <person name="Aury J.M."/>
            <person name="Barbosa-Neto J.F."/>
            <person name="Bothwell J.H."/>
            <person name="Bouget F.Y."/>
            <person name="Brillet L."/>
            <person name="Cabello-Hurtado F."/>
            <person name="Capella-Gutierrez S."/>
            <person name="Charrier B."/>
            <person name="Cladiere L."/>
            <person name="Cock J.M."/>
            <person name="Coelho S.M."/>
            <person name="Colleoni C."/>
            <person name="Czjzek M."/>
            <person name="Da Silva C."/>
            <person name="Delage L."/>
            <person name="Denoeud F."/>
            <person name="Deschamps P."/>
            <person name="Dittami S.M."/>
            <person name="Gabaldon T."/>
            <person name="Gachon C.M."/>
            <person name="Groisillier A."/>
            <person name="Herve C."/>
            <person name="Jabbari K."/>
            <person name="Katinka M."/>
            <person name="Kloareg B."/>
            <person name="Kowalczyk N."/>
            <person name="Labadie K."/>
            <person name="Leblanc C."/>
            <person name="Lopez P.J."/>
            <person name="McLachlan D.H."/>
            <person name="Meslet-Cladiere L."/>
            <person name="Moustafa A."/>
            <person name="Nehr Z."/>
            <person name="Nyvall Collen P."/>
            <person name="Panaud O."/>
            <person name="Partensky F."/>
            <person name="Poulain J."/>
            <person name="Rensing S.A."/>
            <person name="Rousvoal S."/>
            <person name="Samson G."/>
            <person name="Symeonidi A."/>
            <person name="Weissenbach J."/>
            <person name="Zambounis A."/>
            <person name="Wincker P."/>
            <person name="Boyen C."/>
        </authorList>
    </citation>
    <scope>NUCLEOTIDE SEQUENCE [LARGE SCALE GENOMIC DNA]</scope>
    <source>
        <strain evidence="2">cv. Stackhouse</strain>
    </source>
</reference>
<keyword evidence="2" id="KW-1185">Reference proteome</keyword>
<dbReference type="RefSeq" id="XP_005714927.1">
    <property type="nucleotide sequence ID" value="XM_005714870.1"/>
</dbReference>
<sequence length="36" mass="4061">MSQVVPAGRTWHQVLYRIVFLCFSGRGTGYGTVLYP</sequence>
<protein>
    <submittedName>
        <fullName evidence="1">Uncharacterized protein</fullName>
    </submittedName>
</protein>
<dbReference type="AlphaFoldDB" id="R7QBG1"/>
<evidence type="ECO:0000313" key="2">
    <source>
        <dbReference type="Proteomes" id="UP000012073"/>
    </source>
</evidence>
<dbReference type="GeneID" id="17322637"/>
<organism evidence="1 2">
    <name type="scientific">Chondrus crispus</name>
    <name type="common">Carrageen Irish moss</name>
    <name type="synonym">Polymorpha crispa</name>
    <dbReference type="NCBI Taxonomy" id="2769"/>
    <lineage>
        <taxon>Eukaryota</taxon>
        <taxon>Rhodophyta</taxon>
        <taxon>Florideophyceae</taxon>
        <taxon>Rhodymeniophycidae</taxon>
        <taxon>Gigartinales</taxon>
        <taxon>Gigartinaceae</taxon>
        <taxon>Chondrus</taxon>
    </lineage>
</organism>
<name>R7QBG1_CHOCR</name>
<dbReference type="EMBL" id="HG001718">
    <property type="protein sequence ID" value="CDF35108.1"/>
    <property type="molecule type" value="Genomic_DNA"/>
</dbReference>
<accession>R7QBG1</accession>
<evidence type="ECO:0000313" key="1">
    <source>
        <dbReference type="EMBL" id="CDF35108.1"/>
    </source>
</evidence>
<dbReference type="KEGG" id="ccp:CHC_T00003047001"/>
<dbReference type="Proteomes" id="UP000012073">
    <property type="component" value="Unassembled WGS sequence"/>
</dbReference>